<sequence>MDGKSYERDFDIMIDHQRIARQQLKSNKPGQLFDVCYEIPFELTQVKENVTVTFKSNEGTAAGGVYGVRIIIEEATFH</sequence>
<organism evidence="2 3">
    <name type="scientific">Bacillus atrophaeus (strain 1942)</name>
    <dbReference type="NCBI Taxonomy" id="720555"/>
    <lineage>
        <taxon>Bacteria</taxon>
        <taxon>Bacillati</taxon>
        <taxon>Bacillota</taxon>
        <taxon>Bacilli</taxon>
        <taxon>Bacillales</taxon>
        <taxon>Bacillaceae</taxon>
        <taxon>Bacillus</taxon>
    </lineage>
</organism>
<reference evidence="2 3" key="1">
    <citation type="journal article" date="2011" name="Front. Microbiol.">
        <title>Genomic signatures of strain selection and enhancement in Bacillus atrophaeus var. globigii, a historical biowarfare simulant.</title>
        <authorList>
            <person name="Gibbons H.S."/>
            <person name="Broomall S.M."/>
            <person name="McNew L.A."/>
            <person name="Daligault H."/>
            <person name="Chapman C."/>
            <person name="Bruce D."/>
            <person name="Karavis M."/>
            <person name="Krepps M."/>
            <person name="McGregor P.A."/>
            <person name="Hong C."/>
            <person name="Park K.H."/>
            <person name="Akmal A."/>
            <person name="Feldman A."/>
            <person name="Lin J.S."/>
            <person name="Chang W.E."/>
            <person name="Higgs B.W."/>
            <person name="Demirev P."/>
            <person name="Lindquist J."/>
            <person name="Liem A."/>
            <person name="Fochler E."/>
            <person name="Read T.D."/>
            <person name="Tapia R."/>
            <person name="Johnson S."/>
            <person name="Bishop-Lilly K.A."/>
            <person name="Detter C."/>
            <person name="Han C."/>
            <person name="Sozhamannan S."/>
            <person name="Rosenzweig C.N."/>
            <person name="Skowronski E.W."/>
        </authorList>
    </citation>
    <scope>NUCLEOTIDE SEQUENCE [LARGE SCALE GENOMIC DNA]</scope>
    <source>
        <strain evidence="2 3">1942</strain>
    </source>
</reference>
<keyword evidence="3" id="KW-1185">Reference proteome</keyword>
<dbReference type="RefSeq" id="WP_003326633.1">
    <property type="nucleotide sequence ID" value="NC_014639.1"/>
</dbReference>
<feature type="domain" description="Glycoside hydrolase GH146 substrate-binding" evidence="1">
    <location>
        <begin position="4"/>
        <end position="71"/>
    </location>
</feature>
<protein>
    <recommendedName>
        <fullName evidence="1">Glycoside hydrolase GH146 substrate-binding domain-containing protein</fullName>
    </recommendedName>
</protein>
<gene>
    <name evidence="2" type="ordered locus">BATR1942_16000</name>
</gene>
<dbReference type="Proteomes" id="UP000006867">
    <property type="component" value="Chromosome"/>
</dbReference>
<accession>A0ABM5M1V2</accession>
<evidence type="ECO:0000259" key="1">
    <source>
        <dbReference type="Pfam" id="PF20620"/>
    </source>
</evidence>
<dbReference type="Pfam" id="PF20620">
    <property type="entry name" value="DUF6805"/>
    <property type="match status" value="1"/>
</dbReference>
<evidence type="ECO:0000313" key="2">
    <source>
        <dbReference type="EMBL" id="ADP34119.1"/>
    </source>
</evidence>
<dbReference type="InterPro" id="IPR046544">
    <property type="entry name" value="GH146_SB_dom"/>
</dbReference>
<dbReference type="EMBL" id="CP002207">
    <property type="protein sequence ID" value="ADP34119.1"/>
    <property type="molecule type" value="Genomic_DNA"/>
</dbReference>
<proteinExistence type="predicted"/>
<name>A0ABM5M1V2_BACA1</name>
<evidence type="ECO:0000313" key="3">
    <source>
        <dbReference type="Proteomes" id="UP000006867"/>
    </source>
</evidence>